<sequence>MFLTLVISGKNVPYIGGQWEECSLHWWSVGRMSLTLVISGKNATYFGDQWEEYPLHWWSVGRMLLTLVVSGKNVPYIGVHPLNLLKRPFGVMLLALPNEINN</sequence>
<dbReference type="Proteomes" id="UP001162483">
    <property type="component" value="Unassembled WGS sequence"/>
</dbReference>
<accession>A0ABN9EQP9</accession>
<keyword evidence="2" id="KW-1185">Reference proteome</keyword>
<proteinExistence type="predicted"/>
<evidence type="ECO:0000313" key="1">
    <source>
        <dbReference type="EMBL" id="CAI9586928.1"/>
    </source>
</evidence>
<comment type="caution">
    <text evidence="1">The sequence shown here is derived from an EMBL/GenBank/DDBJ whole genome shotgun (WGS) entry which is preliminary data.</text>
</comment>
<reference evidence="1" key="1">
    <citation type="submission" date="2023-05" db="EMBL/GenBank/DDBJ databases">
        <authorList>
            <person name="Stuckert A."/>
        </authorList>
    </citation>
    <scope>NUCLEOTIDE SEQUENCE</scope>
</reference>
<gene>
    <name evidence="1" type="ORF">SPARVUS_LOCUS10465422</name>
</gene>
<dbReference type="EMBL" id="CATNWA010015800">
    <property type="protein sequence ID" value="CAI9586928.1"/>
    <property type="molecule type" value="Genomic_DNA"/>
</dbReference>
<organism evidence="1 2">
    <name type="scientific">Staurois parvus</name>
    <dbReference type="NCBI Taxonomy" id="386267"/>
    <lineage>
        <taxon>Eukaryota</taxon>
        <taxon>Metazoa</taxon>
        <taxon>Chordata</taxon>
        <taxon>Craniata</taxon>
        <taxon>Vertebrata</taxon>
        <taxon>Euteleostomi</taxon>
        <taxon>Amphibia</taxon>
        <taxon>Batrachia</taxon>
        <taxon>Anura</taxon>
        <taxon>Neobatrachia</taxon>
        <taxon>Ranoidea</taxon>
        <taxon>Ranidae</taxon>
        <taxon>Staurois</taxon>
    </lineage>
</organism>
<protein>
    <submittedName>
        <fullName evidence="1">Uncharacterized protein</fullName>
    </submittedName>
</protein>
<name>A0ABN9EQP9_9NEOB</name>
<evidence type="ECO:0000313" key="2">
    <source>
        <dbReference type="Proteomes" id="UP001162483"/>
    </source>
</evidence>